<dbReference type="KEGG" id="ehx:EMIHUDRAFT_432295"/>
<reference evidence="3" key="1">
    <citation type="journal article" date="2013" name="Nature">
        <title>Pan genome of the phytoplankton Emiliania underpins its global distribution.</title>
        <authorList>
            <person name="Read B.A."/>
            <person name="Kegel J."/>
            <person name="Klute M.J."/>
            <person name="Kuo A."/>
            <person name="Lefebvre S.C."/>
            <person name="Maumus F."/>
            <person name="Mayer C."/>
            <person name="Miller J."/>
            <person name="Monier A."/>
            <person name="Salamov A."/>
            <person name="Young J."/>
            <person name="Aguilar M."/>
            <person name="Claverie J.M."/>
            <person name="Frickenhaus S."/>
            <person name="Gonzalez K."/>
            <person name="Herman E.K."/>
            <person name="Lin Y.C."/>
            <person name="Napier J."/>
            <person name="Ogata H."/>
            <person name="Sarno A.F."/>
            <person name="Shmutz J."/>
            <person name="Schroeder D."/>
            <person name="de Vargas C."/>
            <person name="Verret F."/>
            <person name="von Dassow P."/>
            <person name="Valentin K."/>
            <person name="Van de Peer Y."/>
            <person name="Wheeler G."/>
            <person name="Dacks J.B."/>
            <person name="Delwiche C.F."/>
            <person name="Dyhrman S.T."/>
            <person name="Glockner G."/>
            <person name="John U."/>
            <person name="Richards T."/>
            <person name="Worden A.Z."/>
            <person name="Zhang X."/>
            <person name="Grigoriev I.V."/>
            <person name="Allen A.E."/>
            <person name="Bidle K."/>
            <person name="Borodovsky M."/>
            <person name="Bowler C."/>
            <person name="Brownlee C."/>
            <person name="Cock J.M."/>
            <person name="Elias M."/>
            <person name="Gladyshev V.N."/>
            <person name="Groth M."/>
            <person name="Guda C."/>
            <person name="Hadaegh A."/>
            <person name="Iglesias-Rodriguez M.D."/>
            <person name="Jenkins J."/>
            <person name="Jones B.M."/>
            <person name="Lawson T."/>
            <person name="Leese F."/>
            <person name="Lindquist E."/>
            <person name="Lobanov A."/>
            <person name="Lomsadze A."/>
            <person name="Malik S.B."/>
            <person name="Marsh M.E."/>
            <person name="Mackinder L."/>
            <person name="Mock T."/>
            <person name="Mueller-Roeber B."/>
            <person name="Pagarete A."/>
            <person name="Parker M."/>
            <person name="Probert I."/>
            <person name="Quesneville H."/>
            <person name="Raines C."/>
            <person name="Rensing S.A."/>
            <person name="Riano-Pachon D.M."/>
            <person name="Richier S."/>
            <person name="Rokitta S."/>
            <person name="Shiraiwa Y."/>
            <person name="Soanes D.M."/>
            <person name="van der Giezen M."/>
            <person name="Wahlund T.M."/>
            <person name="Williams B."/>
            <person name="Wilson W."/>
            <person name="Wolfe G."/>
            <person name="Wurch L.L."/>
        </authorList>
    </citation>
    <scope>NUCLEOTIDE SEQUENCE</scope>
</reference>
<name>A0A0D3J3R9_EMIH1</name>
<feature type="region of interest" description="Disordered" evidence="1">
    <location>
        <begin position="256"/>
        <end position="277"/>
    </location>
</feature>
<feature type="compositionally biased region" description="Polar residues" evidence="1">
    <location>
        <begin position="66"/>
        <end position="75"/>
    </location>
</feature>
<dbReference type="PaxDb" id="2903-EOD18154"/>
<dbReference type="AlphaFoldDB" id="A0A0D3J3R9"/>
<dbReference type="GeneID" id="19046155"/>
<dbReference type="HOGENOM" id="CLU_1006829_0_0_1"/>
<accession>A0A0D3J3R9</accession>
<evidence type="ECO:0000313" key="3">
    <source>
        <dbReference type="Proteomes" id="UP000013827"/>
    </source>
</evidence>
<sequence>MCACVCAWMESMIHLSQHQHESEREQIFRAGSGRWPCSETRDTNRHRKARGRVRAGADRRGGHKTQLATDSVSTREGTRTPDRAVATHNARPRRLVAQPRVERRLAGSVLVRRRHPLAPALRLAARLRRLAPPASGRRLRRAGGPDGAGGAPCGWLGRRRSRASGGRAGSHLVEPSRHCGLVLLLLLPQVRLAHGAHVRRVGTSGAKPEAAPLLRRRSAAAAVAARVGADPVLTPLESLDRRGVLGGEGCRRALATPERGGPRPAVCAAKPAARGGA</sequence>
<feature type="region of interest" description="Disordered" evidence="1">
    <location>
        <begin position="134"/>
        <end position="171"/>
    </location>
</feature>
<feature type="compositionally biased region" description="Basic residues" evidence="1">
    <location>
        <begin position="44"/>
        <end position="53"/>
    </location>
</feature>
<protein>
    <submittedName>
        <fullName evidence="2">Uncharacterized protein</fullName>
    </submittedName>
</protein>
<dbReference type="EnsemblProtists" id="EOD18154">
    <property type="protein sequence ID" value="EOD18154"/>
    <property type="gene ID" value="EMIHUDRAFT_432295"/>
</dbReference>
<proteinExistence type="predicted"/>
<dbReference type="Proteomes" id="UP000013827">
    <property type="component" value="Unassembled WGS sequence"/>
</dbReference>
<reference evidence="2" key="2">
    <citation type="submission" date="2024-10" db="UniProtKB">
        <authorList>
            <consortium name="EnsemblProtists"/>
        </authorList>
    </citation>
    <scope>IDENTIFICATION</scope>
</reference>
<feature type="region of interest" description="Disordered" evidence="1">
    <location>
        <begin position="36"/>
        <end position="82"/>
    </location>
</feature>
<evidence type="ECO:0000256" key="1">
    <source>
        <dbReference type="SAM" id="MobiDB-lite"/>
    </source>
</evidence>
<organism evidence="2 3">
    <name type="scientific">Emiliania huxleyi (strain CCMP1516)</name>
    <dbReference type="NCBI Taxonomy" id="280463"/>
    <lineage>
        <taxon>Eukaryota</taxon>
        <taxon>Haptista</taxon>
        <taxon>Haptophyta</taxon>
        <taxon>Prymnesiophyceae</taxon>
        <taxon>Isochrysidales</taxon>
        <taxon>Noelaerhabdaceae</taxon>
        <taxon>Emiliania</taxon>
    </lineage>
</organism>
<evidence type="ECO:0000313" key="2">
    <source>
        <dbReference type="EnsemblProtists" id="EOD18154"/>
    </source>
</evidence>
<dbReference type="RefSeq" id="XP_005770583.1">
    <property type="nucleotide sequence ID" value="XM_005770526.1"/>
</dbReference>
<keyword evidence="3" id="KW-1185">Reference proteome</keyword>